<keyword evidence="2" id="KW-1185">Reference proteome</keyword>
<dbReference type="AlphaFoldDB" id="A0A4P9WN66"/>
<evidence type="ECO:0000313" key="2">
    <source>
        <dbReference type="Proteomes" id="UP000269721"/>
    </source>
</evidence>
<gene>
    <name evidence="1" type="ORF">BDK51DRAFT_29106</name>
</gene>
<proteinExistence type="predicted"/>
<accession>A0A4P9WN66</accession>
<dbReference type="Proteomes" id="UP000269721">
    <property type="component" value="Unassembled WGS sequence"/>
</dbReference>
<sequence length="115" mass="12965">MSWDTREGRSASIWSRFSFVGRLSVVGRLGTCSKSSLTVVLSTRLRKTAKVAGEADGMTWFAYIHAFPEKGMASATPTVFLKDMTWELENFSVVVERFKTGEEDLEEDDKMRIVC</sequence>
<protein>
    <submittedName>
        <fullName evidence="1">Uncharacterized protein</fullName>
    </submittedName>
</protein>
<organism evidence="1 2">
    <name type="scientific">Blyttiomyces helicus</name>
    <dbReference type="NCBI Taxonomy" id="388810"/>
    <lineage>
        <taxon>Eukaryota</taxon>
        <taxon>Fungi</taxon>
        <taxon>Fungi incertae sedis</taxon>
        <taxon>Chytridiomycota</taxon>
        <taxon>Chytridiomycota incertae sedis</taxon>
        <taxon>Chytridiomycetes</taxon>
        <taxon>Chytridiomycetes incertae sedis</taxon>
        <taxon>Blyttiomyces</taxon>
    </lineage>
</organism>
<evidence type="ECO:0000313" key="1">
    <source>
        <dbReference type="EMBL" id="RKO93695.1"/>
    </source>
</evidence>
<reference evidence="2" key="1">
    <citation type="journal article" date="2018" name="Nat. Microbiol.">
        <title>Leveraging single-cell genomics to expand the fungal tree of life.</title>
        <authorList>
            <person name="Ahrendt S.R."/>
            <person name="Quandt C.A."/>
            <person name="Ciobanu D."/>
            <person name="Clum A."/>
            <person name="Salamov A."/>
            <person name="Andreopoulos B."/>
            <person name="Cheng J.F."/>
            <person name="Woyke T."/>
            <person name="Pelin A."/>
            <person name="Henrissat B."/>
            <person name="Reynolds N.K."/>
            <person name="Benny G.L."/>
            <person name="Smith M.E."/>
            <person name="James T.Y."/>
            <person name="Grigoriev I.V."/>
        </authorList>
    </citation>
    <scope>NUCLEOTIDE SEQUENCE [LARGE SCALE GENOMIC DNA]</scope>
</reference>
<name>A0A4P9WN66_9FUNG</name>
<dbReference type="EMBL" id="KZ994147">
    <property type="protein sequence ID" value="RKO93695.1"/>
    <property type="molecule type" value="Genomic_DNA"/>
</dbReference>